<reference evidence="1" key="1">
    <citation type="submission" date="2018-01" db="EMBL/GenBank/DDBJ databases">
        <title>FDA dAtabase for Regulatory Grade micrObial Sequences (FDA-ARGOS): Supporting development and validation of Infectious Disease Dx tests.</title>
        <authorList>
            <person name="Hoffmann M."/>
            <person name="Allard M."/>
            <person name="Evans P."/>
            <person name="Brown E."/>
            <person name="Tallon L."/>
            <person name="Sadzewicz L."/>
            <person name="Sengamalay N."/>
            <person name="Ott S."/>
            <person name="Godinez A."/>
            <person name="Nagaraj S."/>
            <person name="Vyas G."/>
            <person name="Aluvathingal J."/>
            <person name="Nadendla S."/>
            <person name="Geyer C."/>
            <person name="Sichtig H."/>
        </authorList>
    </citation>
    <scope>NUCLEOTIDE SEQUENCE</scope>
    <source>
        <strain evidence="1">FDAARGOS_107</strain>
    </source>
</reference>
<organism evidence="1 2">
    <name type="scientific">Vibrio harveyi</name>
    <name type="common">Beneckea harveyi</name>
    <dbReference type="NCBI Taxonomy" id="669"/>
    <lineage>
        <taxon>Bacteria</taxon>
        <taxon>Pseudomonadati</taxon>
        <taxon>Pseudomonadota</taxon>
        <taxon>Gammaproteobacteria</taxon>
        <taxon>Vibrionales</taxon>
        <taxon>Vibrionaceae</taxon>
        <taxon>Vibrio</taxon>
    </lineage>
</organism>
<protein>
    <submittedName>
        <fullName evidence="1">Uncharacterized protein</fullName>
    </submittedName>
</protein>
<dbReference type="EMBL" id="CP014039">
    <property type="protein sequence ID" value="AUW38381.1"/>
    <property type="molecule type" value="Genomic_DNA"/>
</dbReference>
<gene>
    <name evidence="1" type="ORF">AL538_28665</name>
</gene>
<name>A0ABN5GVT1_VIBHA</name>
<sequence length="93" mass="10468">MITIGFTFSPYPSILTELSTNTLYGVIFYSADTIYCGVFNEKHQLKTLILINKKWVANKNKSILLALISLAKKTVKIAKLERNPLAFFRGLIG</sequence>
<evidence type="ECO:0000313" key="2">
    <source>
        <dbReference type="Proteomes" id="UP000067422"/>
    </source>
</evidence>
<evidence type="ECO:0000313" key="1">
    <source>
        <dbReference type="EMBL" id="AUW38381.1"/>
    </source>
</evidence>
<proteinExistence type="predicted"/>
<accession>A0ABN5GVT1</accession>
<keyword evidence="2" id="KW-1185">Reference proteome</keyword>
<dbReference type="Proteomes" id="UP000067422">
    <property type="component" value="Chromosome 2"/>
</dbReference>